<feature type="compositionally biased region" description="Polar residues" evidence="1">
    <location>
        <begin position="12"/>
        <end position="21"/>
    </location>
</feature>
<proteinExistence type="predicted"/>
<evidence type="ECO:0000256" key="1">
    <source>
        <dbReference type="SAM" id="MobiDB-lite"/>
    </source>
</evidence>
<name>A0A9X2NML3_9PSEU</name>
<reference evidence="2" key="1">
    <citation type="submission" date="2022-06" db="EMBL/GenBank/DDBJ databases">
        <title>Amycolatopsis iheyaensis sp. nov., a new species of the genus Amycolatopsis isolated from soil in Iheya island, Japan.</title>
        <authorList>
            <person name="Ngamcharungchit C."/>
            <person name="Kanto H."/>
            <person name="Take A."/>
            <person name="Intra B."/>
            <person name="Matsumoto A."/>
            <person name="Panbangred W."/>
            <person name="Inahashi Y."/>
        </authorList>
    </citation>
    <scope>NUCLEOTIDE SEQUENCE</scope>
    <source>
        <strain evidence="2">OK19-0408</strain>
    </source>
</reference>
<keyword evidence="3" id="KW-1185">Reference proteome</keyword>
<dbReference type="AlphaFoldDB" id="A0A9X2NML3"/>
<evidence type="ECO:0000313" key="3">
    <source>
        <dbReference type="Proteomes" id="UP001144096"/>
    </source>
</evidence>
<dbReference type="EMBL" id="JAMXQV010000053">
    <property type="protein sequence ID" value="MCR6490737.1"/>
    <property type="molecule type" value="Genomic_DNA"/>
</dbReference>
<gene>
    <name evidence="2" type="ORF">M8542_48875</name>
</gene>
<sequence length="188" mass="19541">MAFDPVVFETASIANPNNQHSDAPPSTEGDFNSPGPQDPGDQGNVYIPVGDVSTAPPVPGGADHPGKGVTAVNTQAMHTFAQNLRTLADGPLAKLPGQLDTVNVKPGMFATAHDKILQPIVGEGGLRDSTRTTVQDLITAMHDAADAVDKAANAYDSADEANKMTTDAYNQYFGQLSSEITGAGSKQH</sequence>
<accession>A0A9X2NML3</accession>
<dbReference type="RefSeq" id="WP_257927308.1">
    <property type="nucleotide sequence ID" value="NZ_JAMXQV010000053.1"/>
</dbReference>
<comment type="caution">
    <text evidence="2">The sequence shown here is derived from an EMBL/GenBank/DDBJ whole genome shotgun (WGS) entry which is preliminary data.</text>
</comment>
<evidence type="ECO:0000313" key="2">
    <source>
        <dbReference type="EMBL" id="MCR6490737.1"/>
    </source>
</evidence>
<protein>
    <submittedName>
        <fullName evidence="2">Uncharacterized protein</fullName>
    </submittedName>
</protein>
<dbReference type="Proteomes" id="UP001144096">
    <property type="component" value="Unassembled WGS sequence"/>
</dbReference>
<feature type="region of interest" description="Disordered" evidence="1">
    <location>
        <begin position="9"/>
        <end position="66"/>
    </location>
</feature>
<organism evidence="2 3">
    <name type="scientific">Amycolatopsis iheyensis</name>
    <dbReference type="NCBI Taxonomy" id="2945988"/>
    <lineage>
        <taxon>Bacteria</taxon>
        <taxon>Bacillati</taxon>
        <taxon>Actinomycetota</taxon>
        <taxon>Actinomycetes</taxon>
        <taxon>Pseudonocardiales</taxon>
        <taxon>Pseudonocardiaceae</taxon>
        <taxon>Amycolatopsis</taxon>
    </lineage>
</organism>